<sequence length="306" mass="34293">MRGRSRLWSGVLLLAMMVGCTVPGPPAPAESPTVVVSATPTLSDRDQRIHDAMERREAVVQSFTAKPWQKRSWEQVSSGYLPDVERYQDRLSIAREESDERAYQDPSTVYAETGSIVVAAQRDPYNSESVSLFRWRGNELTMLFTLPWTNDLWMPKAVDGASIGPADARLTGQLIRYWQTGDLPSDVTLDPNGLPFAFGDNYDEPVKESRSCAVHHEGSESFAWSLPVEFGQLSLVAIDCRYRVRTPPDYRVGLPSDDSDITGNTKVSYRRLDCRWIYPMRVLVKDNGAVAWEHIGAQPMDVCTAS</sequence>
<feature type="signal peptide" evidence="1">
    <location>
        <begin position="1"/>
        <end position="23"/>
    </location>
</feature>
<keyword evidence="3" id="KW-1185">Reference proteome</keyword>
<evidence type="ECO:0000256" key="1">
    <source>
        <dbReference type="SAM" id="SignalP"/>
    </source>
</evidence>
<proteinExistence type="predicted"/>
<feature type="chain" id="PRO_5038423713" description="Lipoprotein" evidence="1">
    <location>
        <begin position="24"/>
        <end position="306"/>
    </location>
</feature>
<protein>
    <recommendedName>
        <fullName evidence="4">Lipoprotein</fullName>
    </recommendedName>
</protein>
<dbReference type="AlphaFoldDB" id="A0A2N9JIT5"/>
<reference evidence="2 3" key="1">
    <citation type="submission" date="2018-02" db="EMBL/GenBank/DDBJ databases">
        <authorList>
            <person name="Cohen D.B."/>
            <person name="Kent A.D."/>
        </authorList>
    </citation>
    <scope>NUCLEOTIDE SEQUENCE [LARGE SCALE GENOMIC DNA]</scope>
    <source>
        <strain evidence="2">1</strain>
    </source>
</reference>
<dbReference type="KEGG" id="mgg:MPLG2_2945"/>
<accession>A0A2N9JIT5</accession>
<keyword evidence="1" id="KW-0732">Signal</keyword>
<dbReference type="RefSeq" id="WP_231935662.1">
    <property type="nucleotide sequence ID" value="NZ_BAAAGO010000035.1"/>
</dbReference>
<dbReference type="Proteomes" id="UP000238164">
    <property type="component" value="Chromosome 1"/>
</dbReference>
<name>A0A2N9JIT5_9ACTN</name>
<dbReference type="PROSITE" id="PS51257">
    <property type="entry name" value="PROKAR_LIPOPROTEIN"/>
    <property type="match status" value="1"/>
</dbReference>
<evidence type="ECO:0000313" key="2">
    <source>
        <dbReference type="EMBL" id="SPD87975.1"/>
    </source>
</evidence>
<organism evidence="2 3">
    <name type="scientific">Micropruina glycogenica</name>
    <dbReference type="NCBI Taxonomy" id="75385"/>
    <lineage>
        <taxon>Bacteria</taxon>
        <taxon>Bacillati</taxon>
        <taxon>Actinomycetota</taxon>
        <taxon>Actinomycetes</taxon>
        <taxon>Propionibacteriales</taxon>
        <taxon>Nocardioidaceae</taxon>
        <taxon>Micropruina</taxon>
    </lineage>
</organism>
<dbReference type="EMBL" id="LT985188">
    <property type="protein sequence ID" value="SPD87975.1"/>
    <property type="molecule type" value="Genomic_DNA"/>
</dbReference>
<gene>
    <name evidence="2" type="ORF">MPLG2_2945</name>
</gene>
<evidence type="ECO:0008006" key="4">
    <source>
        <dbReference type="Google" id="ProtNLM"/>
    </source>
</evidence>
<evidence type="ECO:0000313" key="3">
    <source>
        <dbReference type="Proteomes" id="UP000238164"/>
    </source>
</evidence>